<dbReference type="eggNOG" id="COG1680">
    <property type="taxonomic scope" value="Bacteria"/>
</dbReference>
<dbReference type="Pfam" id="PF00144">
    <property type="entry name" value="Beta-lactamase"/>
    <property type="match status" value="1"/>
</dbReference>
<evidence type="ECO:0000313" key="3">
    <source>
        <dbReference type="Proteomes" id="UP000035065"/>
    </source>
</evidence>
<dbReference type="AlphaFoldDB" id="F1YJK4"/>
<dbReference type="Proteomes" id="UP000035065">
    <property type="component" value="Unassembled WGS sequence"/>
</dbReference>
<reference evidence="2 3" key="1">
    <citation type="journal article" date="2011" name="J. Bacteriol.">
        <title>Draft Genome Sequence of Gordonia neofelifaecis NRRL B-59395, a Cholesterol-Degrading Actinomycete.</title>
        <authorList>
            <person name="Ge F."/>
            <person name="Li W."/>
            <person name="Chen G."/>
            <person name="Liu Y."/>
            <person name="Zhang G."/>
            <person name="Yong B."/>
            <person name="Wang Q."/>
            <person name="Wang N."/>
            <person name="Huang Z."/>
            <person name="Li W."/>
            <person name="Wang J."/>
            <person name="Wu C."/>
            <person name="Xie Q."/>
            <person name="Liu G."/>
        </authorList>
    </citation>
    <scope>NUCLEOTIDE SEQUENCE [LARGE SCALE GENOMIC DNA]</scope>
    <source>
        <strain evidence="2 3">NRRL B-59395</strain>
    </source>
</reference>
<dbReference type="InterPro" id="IPR050789">
    <property type="entry name" value="Diverse_Enzym_Activities"/>
</dbReference>
<feature type="domain" description="Beta-lactamase-related" evidence="1">
    <location>
        <begin position="20"/>
        <end position="375"/>
    </location>
</feature>
<dbReference type="PANTHER" id="PTHR43283:SF3">
    <property type="entry name" value="BETA-LACTAMASE FAMILY PROTEIN (AFU_ORTHOLOGUE AFUA_5G07500)"/>
    <property type="match status" value="1"/>
</dbReference>
<accession>F1YJK4</accession>
<dbReference type="STRING" id="644548.SCNU_10204"/>
<keyword evidence="3" id="KW-1185">Reference proteome</keyword>
<comment type="caution">
    <text evidence="2">The sequence shown here is derived from an EMBL/GenBank/DDBJ whole genome shotgun (WGS) entry which is preliminary data.</text>
</comment>
<sequence length="395" mass="42088">MTSGEIGEQYRALLTAAVDGPGARSVPGAVAGFTSAAGPLSAAAAGVRSIAGDAPMTPDTVLALYSASKPLTGTAVLQCVEDGLLDLDAPAADYLPEIGEIGVLDGFGADGAPRVRAVRNPITTRMLLLHTAGFAYPFFSADYHRLVDDGHYPDIVTARRAALNTPLLFEPGSRWNYGSNMDWAGLIVEAVRGARLGEVLAERVFSPLGMTSTGFVLTESMERRRASVHLRRPDGSLKATGIVMPQDAEVQMGGQGLYSTVPDYLRFLRMWLRDGAGDGGRVLRAETVAWAARNGLRDGQGVSMLHGVDPVVTHDAEFFPGQSKSWAYTFMVNDEPAPTGRSAGSLGWAGLANLYFWIDRSADLAGMWATQVLPFADPVSLGFAKDFESAVYRSR</sequence>
<dbReference type="InterPro" id="IPR012338">
    <property type="entry name" value="Beta-lactam/transpept-like"/>
</dbReference>
<organism evidence="2 3">
    <name type="scientific">Gordonia neofelifaecis NRRL B-59395</name>
    <dbReference type="NCBI Taxonomy" id="644548"/>
    <lineage>
        <taxon>Bacteria</taxon>
        <taxon>Bacillati</taxon>
        <taxon>Actinomycetota</taxon>
        <taxon>Actinomycetes</taxon>
        <taxon>Mycobacteriales</taxon>
        <taxon>Gordoniaceae</taxon>
        <taxon>Gordonia</taxon>
    </lineage>
</organism>
<name>F1YJK4_9ACTN</name>
<dbReference type="Gene3D" id="3.40.710.10">
    <property type="entry name" value="DD-peptidase/beta-lactamase superfamily"/>
    <property type="match status" value="1"/>
</dbReference>
<evidence type="ECO:0000259" key="1">
    <source>
        <dbReference type="Pfam" id="PF00144"/>
    </source>
</evidence>
<dbReference type="PANTHER" id="PTHR43283">
    <property type="entry name" value="BETA-LACTAMASE-RELATED"/>
    <property type="match status" value="1"/>
</dbReference>
<dbReference type="SUPFAM" id="SSF56601">
    <property type="entry name" value="beta-lactamase/transpeptidase-like"/>
    <property type="match status" value="1"/>
</dbReference>
<proteinExistence type="predicted"/>
<dbReference type="EMBL" id="AEUD01000007">
    <property type="protein sequence ID" value="EGD55237.1"/>
    <property type="molecule type" value="Genomic_DNA"/>
</dbReference>
<evidence type="ECO:0000313" key="2">
    <source>
        <dbReference type="EMBL" id="EGD55237.1"/>
    </source>
</evidence>
<gene>
    <name evidence="2" type="ORF">SCNU_10204</name>
</gene>
<protein>
    <submittedName>
        <fullName evidence="2">Beta-lactamase</fullName>
    </submittedName>
</protein>
<dbReference type="InterPro" id="IPR001466">
    <property type="entry name" value="Beta-lactam-related"/>
</dbReference>